<name>J3LDD6_ORYBR</name>
<accession>J3LDD6</accession>
<dbReference type="EnsemblPlants" id="OB02G26530.1">
    <property type="protein sequence ID" value="OB02G26530.1"/>
    <property type="gene ID" value="OB02G26530"/>
</dbReference>
<evidence type="ECO:0000313" key="1">
    <source>
        <dbReference type="EnsemblPlants" id="OB02G26530.1"/>
    </source>
</evidence>
<protein>
    <submittedName>
        <fullName evidence="1">Uncharacterized protein</fullName>
    </submittedName>
</protein>
<evidence type="ECO:0000313" key="2">
    <source>
        <dbReference type="Proteomes" id="UP000006038"/>
    </source>
</evidence>
<sequence length="69" mass="7872">MIEIHSFSRKVDDHVKSEVFGMAKAPTGSLRVRGTIFALLITCYYRTRRGVNDMHTSFIMDSYCNAVKV</sequence>
<dbReference type="HOGENOM" id="CLU_2779893_0_0_1"/>
<keyword evidence="2" id="KW-1185">Reference proteome</keyword>
<reference evidence="1" key="1">
    <citation type="submission" date="2013-04" db="UniProtKB">
        <authorList>
            <consortium name="EnsemblPlants"/>
        </authorList>
    </citation>
    <scope>IDENTIFICATION</scope>
</reference>
<dbReference type="Proteomes" id="UP000006038">
    <property type="component" value="Unassembled WGS sequence"/>
</dbReference>
<organism evidence="1">
    <name type="scientific">Oryza brachyantha</name>
    <name type="common">malo sina</name>
    <dbReference type="NCBI Taxonomy" id="4533"/>
    <lineage>
        <taxon>Eukaryota</taxon>
        <taxon>Viridiplantae</taxon>
        <taxon>Streptophyta</taxon>
        <taxon>Embryophyta</taxon>
        <taxon>Tracheophyta</taxon>
        <taxon>Spermatophyta</taxon>
        <taxon>Magnoliopsida</taxon>
        <taxon>Liliopsida</taxon>
        <taxon>Poales</taxon>
        <taxon>Poaceae</taxon>
        <taxon>BOP clade</taxon>
        <taxon>Oryzoideae</taxon>
        <taxon>Oryzeae</taxon>
        <taxon>Oryzinae</taxon>
        <taxon>Oryza</taxon>
    </lineage>
</organism>
<dbReference type="AlphaFoldDB" id="J3LDD6"/>
<proteinExistence type="predicted"/>
<dbReference type="Gramene" id="OB02G26530.1">
    <property type="protein sequence ID" value="OB02G26530.1"/>
    <property type="gene ID" value="OB02G26530"/>
</dbReference>